<protein>
    <submittedName>
        <fullName evidence="2">PQQ-dependent sugar dehydrogenase</fullName>
    </submittedName>
</protein>
<dbReference type="PANTHER" id="PTHR19328">
    <property type="entry name" value="HEDGEHOG-INTERACTING PROTEIN"/>
    <property type="match status" value="1"/>
</dbReference>
<evidence type="ECO:0000313" key="2">
    <source>
        <dbReference type="EMBL" id="TSJ78046.1"/>
    </source>
</evidence>
<organism evidence="2 3">
    <name type="scientific">Rariglobus hedericola</name>
    <dbReference type="NCBI Taxonomy" id="2597822"/>
    <lineage>
        <taxon>Bacteria</taxon>
        <taxon>Pseudomonadati</taxon>
        <taxon>Verrucomicrobiota</taxon>
        <taxon>Opitutia</taxon>
        <taxon>Opitutales</taxon>
        <taxon>Opitutaceae</taxon>
        <taxon>Rariglobus</taxon>
    </lineage>
</organism>
<dbReference type="InterPro" id="IPR012938">
    <property type="entry name" value="Glc/Sorbosone_DH"/>
</dbReference>
<evidence type="ECO:0000259" key="1">
    <source>
        <dbReference type="Pfam" id="PF07995"/>
    </source>
</evidence>
<proteinExistence type="predicted"/>
<evidence type="ECO:0000313" key="3">
    <source>
        <dbReference type="Proteomes" id="UP000315648"/>
    </source>
</evidence>
<name>A0A556QN23_9BACT</name>
<dbReference type="Proteomes" id="UP000315648">
    <property type="component" value="Unassembled WGS sequence"/>
</dbReference>
<dbReference type="EMBL" id="VMBG01000001">
    <property type="protein sequence ID" value="TSJ78046.1"/>
    <property type="molecule type" value="Genomic_DNA"/>
</dbReference>
<feature type="domain" description="Glucose/Sorbosone dehydrogenase" evidence="1">
    <location>
        <begin position="53"/>
        <end position="389"/>
    </location>
</feature>
<keyword evidence="3" id="KW-1185">Reference proteome</keyword>
<gene>
    <name evidence="2" type="ORF">FPL22_01675</name>
</gene>
<dbReference type="InterPro" id="IPR011041">
    <property type="entry name" value="Quinoprot_gluc/sorb_DH_b-prop"/>
</dbReference>
<dbReference type="Pfam" id="PF07995">
    <property type="entry name" value="GSDH"/>
    <property type="match status" value="1"/>
</dbReference>
<dbReference type="OrthoDB" id="9770043at2"/>
<dbReference type="AlphaFoldDB" id="A0A556QN23"/>
<dbReference type="PANTHER" id="PTHR19328:SF75">
    <property type="entry name" value="ALDOSE SUGAR DEHYDROGENASE YLII"/>
    <property type="match status" value="1"/>
</dbReference>
<accession>A0A556QN23</accession>
<reference evidence="2 3" key="1">
    <citation type="submission" date="2019-07" db="EMBL/GenBank/DDBJ databases">
        <title>Description of 53C-WASEF.</title>
        <authorList>
            <person name="Pitt A."/>
            <person name="Hahn M.W."/>
        </authorList>
    </citation>
    <scope>NUCLEOTIDE SEQUENCE [LARGE SCALE GENOMIC DNA]</scope>
    <source>
        <strain evidence="2 3">53C-WASEF</strain>
    </source>
</reference>
<sequence>MKRRPLVIAGIVALSLAAALTWMFRVPSGPVMPTGKAPHATGWQAVTVINGLVHPWSVAWLPTGEMLIAEKFGHLRLARNGALASEPISGLSEIRSGERSLLMDVSLHPHFAENRWVYLTYGTGTSESSSTRLARGRLSEDLTSITDFQVLHIVSPAKPGFAHFGSRLLWLPDGTLLLALGDGGNPPLRLDGQLMREQAQKLDSQLGKILRLRDDGTVPPDNPFAGRAGVDPFIWTYGHRNVQGLARDAVSGRIWANEHGSRGGDELNRLTAGGNYGWPRATYSIEYTFGIISRETSRPGMVDPVVVWSPAQAPSGLLFYRGDKFPQWRGDLFSGSLKRKEVRHIDLDVEGNVIGQQSLIIGDRVRDVRQGPDGFIYVLTDAENGRLLRIGPQSN</sequence>
<dbReference type="RefSeq" id="WP_144228387.1">
    <property type="nucleotide sequence ID" value="NZ_CBCRVV010000001.1"/>
</dbReference>
<dbReference type="SUPFAM" id="SSF50952">
    <property type="entry name" value="Soluble quinoprotein glucose dehydrogenase"/>
    <property type="match status" value="1"/>
</dbReference>
<comment type="caution">
    <text evidence="2">The sequence shown here is derived from an EMBL/GenBank/DDBJ whole genome shotgun (WGS) entry which is preliminary data.</text>
</comment>
<dbReference type="InterPro" id="IPR011042">
    <property type="entry name" value="6-blade_b-propeller_TolB-like"/>
</dbReference>
<dbReference type="Gene3D" id="2.120.10.30">
    <property type="entry name" value="TolB, C-terminal domain"/>
    <property type="match status" value="1"/>
</dbReference>